<gene>
    <name evidence="1" type="ORF">LMG27177_01148</name>
</gene>
<organism evidence="1 2">
    <name type="scientific">Paraburkholderia fynbosensis</name>
    <dbReference type="NCBI Taxonomy" id="1200993"/>
    <lineage>
        <taxon>Bacteria</taxon>
        <taxon>Pseudomonadati</taxon>
        <taxon>Pseudomonadota</taxon>
        <taxon>Betaproteobacteria</taxon>
        <taxon>Burkholderiales</taxon>
        <taxon>Burkholderiaceae</taxon>
        <taxon>Paraburkholderia</taxon>
    </lineage>
</organism>
<name>A0A6J5FJZ1_9BURK</name>
<evidence type="ECO:0000313" key="2">
    <source>
        <dbReference type="Proteomes" id="UP000494252"/>
    </source>
</evidence>
<proteinExistence type="predicted"/>
<evidence type="ECO:0000313" key="1">
    <source>
        <dbReference type="EMBL" id="CAB3782028.1"/>
    </source>
</evidence>
<accession>A0A6J5FJZ1</accession>
<dbReference type="EMBL" id="CADIKI010000003">
    <property type="protein sequence ID" value="CAB3782028.1"/>
    <property type="molecule type" value="Genomic_DNA"/>
</dbReference>
<dbReference type="AlphaFoldDB" id="A0A6J5FJZ1"/>
<protein>
    <submittedName>
        <fullName evidence="1">Uncharacterized protein</fullName>
    </submittedName>
</protein>
<reference evidence="1 2" key="1">
    <citation type="submission" date="2020-04" db="EMBL/GenBank/DDBJ databases">
        <authorList>
            <person name="De Canck E."/>
        </authorList>
    </citation>
    <scope>NUCLEOTIDE SEQUENCE [LARGE SCALE GENOMIC DNA]</scope>
    <source>
        <strain evidence="1 2">LMG 27177</strain>
    </source>
</reference>
<dbReference type="Proteomes" id="UP000494252">
    <property type="component" value="Unassembled WGS sequence"/>
</dbReference>
<keyword evidence="2" id="KW-1185">Reference proteome</keyword>
<sequence length="78" mass="8729">MKQQSTTEQHATPVNIVPATYTHIHVSLDHEGVETVAKEVEAQGIKNFTVFRLTVDGLSVDLSYEDLQSIVHRRQGVK</sequence>
<dbReference type="RefSeq" id="WP_175158496.1">
    <property type="nucleotide sequence ID" value="NZ_CADIKI010000003.1"/>
</dbReference>